<comment type="caution">
    <text evidence="2">The sequence shown here is derived from an EMBL/GenBank/DDBJ whole genome shotgun (WGS) entry which is preliminary data.</text>
</comment>
<evidence type="ECO:0000313" key="2">
    <source>
        <dbReference type="EMBL" id="MCQ4925607.1"/>
    </source>
</evidence>
<keyword evidence="3" id="KW-1185">Reference proteome</keyword>
<reference evidence="2 3" key="1">
    <citation type="submission" date="2022-06" db="EMBL/GenBank/DDBJ databases">
        <title>Isolation of gut microbiota from human fecal samples.</title>
        <authorList>
            <person name="Pamer E.G."/>
            <person name="Barat B."/>
            <person name="Waligurski E."/>
            <person name="Medina S."/>
            <person name="Paddock L."/>
            <person name="Mostad J."/>
        </authorList>
    </citation>
    <scope>NUCLEOTIDE SEQUENCE [LARGE SCALE GENOMIC DNA]</scope>
    <source>
        <strain evidence="2 3">DFI.7.95</strain>
    </source>
</reference>
<name>A0ABT1SI26_9FIRM</name>
<feature type="domain" description="DJ-1/PfpI" evidence="1">
    <location>
        <begin position="2"/>
        <end position="165"/>
    </location>
</feature>
<dbReference type="PANTHER" id="PTHR48094:SF12">
    <property type="entry name" value="PARKINSON DISEASE PROTEIN 7 HOMOLOG"/>
    <property type="match status" value="1"/>
</dbReference>
<dbReference type="Gene3D" id="3.40.50.880">
    <property type="match status" value="1"/>
</dbReference>
<dbReference type="InterPro" id="IPR029062">
    <property type="entry name" value="Class_I_gatase-like"/>
</dbReference>
<sequence>MKKVILFLAEGFEEVEALTVVDYLRRKDINVDAVSITEDNKVKGAHEIIVLADKTINDIKDIDDYDAVIIPGGLPGATNLRDNDKVIDVVKKINENGKLTAAICAGPIVLERAGIIKDKKVTSYPGFEDDLKNGVYIEQNVVRDGSIITARGPALAVDFAIEIIKYLLGEEKSEELKKDILYKI</sequence>
<dbReference type="Proteomes" id="UP001524478">
    <property type="component" value="Unassembled WGS sequence"/>
</dbReference>
<dbReference type="InterPro" id="IPR006287">
    <property type="entry name" value="DJ-1"/>
</dbReference>
<proteinExistence type="predicted"/>
<protein>
    <submittedName>
        <fullName evidence="2">DJ-1/PfpI family protein</fullName>
    </submittedName>
</protein>
<dbReference type="SUPFAM" id="SSF52317">
    <property type="entry name" value="Class I glutamine amidotransferase-like"/>
    <property type="match status" value="1"/>
</dbReference>
<dbReference type="EMBL" id="JANGAC010000025">
    <property type="protein sequence ID" value="MCQ4925607.1"/>
    <property type="molecule type" value="Genomic_DNA"/>
</dbReference>
<accession>A0ABT1SI26</accession>
<dbReference type="InterPro" id="IPR002818">
    <property type="entry name" value="DJ-1/PfpI"/>
</dbReference>
<dbReference type="CDD" id="cd03135">
    <property type="entry name" value="GATase1_DJ-1"/>
    <property type="match status" value="1"/>
</dbReference>
<dbReference type="RefSeq" id="WP_256313025.1">
    <property type="nucleotide sequence ID" value="NZ_JANGAC010000025.1"/>
</dbReference>
<dbReference type="PANTHER" id="PTHR48094">
    <property type="entry name" value="PROTEIN/NUCLEIC ACID DEGLYCASE DJ-1-RELATED"/>
    <property type="match status" value="1"/>
</dbReference>
<dbReference type="Pfam" id="PF01965">
    <property type="entry name" value="DJ-1_PfpI"/>
    <property type="match status" value="1"/>
</dbReference>
<evidence type="ECO:0000313" key="3">
    <source>
        <dbReference type="Proteomes" id="UP001524478"/>
    </source>
</evidence>
<dbReference type="InterPro" id="IPR050325">
    <property type="entry name" value="Prot/Nucl_acid_deglycase"/>
</dbReference>
<dbReference type="NCBIfam" id="TIGR01383">
    <property type="entry name" value="not_thiJ"/>
    <property type="match status" value="1"/>
</dbReference>
<evidence type="ECO:0000259" key="1">
    <source>
        <dbReference type="Pfam" id="PF01965"/>
    </source>
</evidence>
<gene>
    <name evidence="2" type="ORF">NE686_21100</name>
</gene>
<organism evidence="2 3">
    <name type="scientific">Tissierella carlieri</name>
    <dbReference type="NCBI Taxonomy" id="689904"/>
    <lineage>
        <taxon>Bacteria</taxon>
        <taxon>Bacillati</taxon>
        <taxon>Bacillota</taxon>
        <taxon>Tissierellia</taxon>
        <taxon>Tissierellales</taxon>
        <taxon>Tissierellaceae</taxon>
        <taxon>Tissierella</taxon>
    </lineage>
</organism>